<dbReference type="EMBL" id="BMPP01000002">
    <property type="protein sequence ID" value="GGK16283.1"/>
    <property type="molecule type" value="Genomic_DNA"/>
</dbReference>
<protein>
    <recommendedName>
        <fullName evidence="3">Heavy-metal-associated domain-containing protein</fullName>
    </recommendedName>
</protein>
<evidence type="ECO:0000313" key="1">
    <source>
        <dbReference type="EMBL" id="GGK16283.1"/>
    </source>
</evidence>
<accession>A0ABQ2ELR9</accession>
<reference evidence="2" key="1">
    <citation type="journal article" date="2019" name="Int. J. Syst. Evol. Microbiol.">
        <title>The Global Catalogue of Microorganisms (GCM) 10K type strain sequencing project: providing services to taxonomists for standard genome sequencing and annotation.</title>
        <authorList>
            <consortium name="The Broad Institute Genomics Platform"/>
            <consortium name="The Broad Institute Genome Sequencing Center for Infectious Disease"/>
            <person name="Wu L."/>
            <person name="Ma J."/>
        </authorList>
    </citation>
    <scope>NUCLEOTIDE SEQUENCE [LARGE SCALE GENOMIC DNA]</scope>
    <source>
        <strain evidence="2">JCM 30331</strain>
    </source>
</reference>
<name>A0ABQ2ELR9_9DEIO</name>
<organism evidence="1 2">
    <name type="scientific">Deinococcus malanensis</name>
    <dbReference type="NCBI Taxonomy" id="1706855"/>
    <lineage>
        <taxon>Bacteria</taxon>
        <taxon>Thermotogati</taxon>
        <taxon>Deinococcota</taxon>
        <taxon>Deinococci</taxon>
        <taxon>Deinococcales</taxon>
        <taxon>Deinococcaceae</taxon>
        <taxon>Deinococcus</taxon>
    </lineage>
</organism>
<comment type="caution">
    <text evidence="1">The sequence shown here is derived from an EMBL/GenBank/DDBJ whole genome shotgun (WGS) entry which is preliminary data.</text>
</comment>
<gene>
    <name evidence="1" type="ORF">GCM10008955_07110</name>
</gene>
<dbReference type="Gene3D" id="3.30.70.100">
    <property type="match status" value="1"/>
</dbReference>
<evidence type="ECO:0000313" key="2">
    <source>
        <dbReference type="Proteomes" id="UP000647587"/>
    </source>
</evidence>
<dbReference type="RefSeq" id="WP_189004606.1">
    <property type="nucleotide sequence ID" value="NZ_BMPP01000002.1"/>
</dbReference>
<keyword evidence="2" id="KW-1185">Reference proteome</keyword>
<proteinExistence type="predicted"/>
<sequence>MSDASNPARPTRVLLNVRLQNGEPIDAEVGRKAALYMSRQPGVLKAEGGMAGNLEVHYDADSVTLTDLTRAMAKAGLRVGIV</sequence>
<dbReference type="Proteomes" id="UP000647587">
    <property type="component" value="Unassembled WGS sequence"/>
</dbReference>
<evidence type="ECO:0008006" key="3">
    <source>
        <dbReference type="Google" id="ProtNLM"/>
    </source>
</evidence>